<dbReference type="AlphaFoldDB" id="A0A964T1W5"/>
<dbReference type="RefSeq" id="WP_161138801.1">
    <property type="nucleotide sequence ID" value="NZ_SPKJ01000003.1"/>
</dbReference>
<reference evidence="2" key="1">
    <citation type="submission" date="2019-03" db="EMBL/GenBank/DDBJ databases">
        <title>Afifella sp. nov., isolated from activated sludge.</title>
        <authorList>
            <person name="Li Q."/>
            <person name="Liu Y."/>
        </authorList>
    </citation>
    <scope>NUCLEOTIDE SEQUENCE</scope>
    <source>
        <strain evidence="2">L72</strain>
    </source>
</reference>
<dbReference type="EMBL" id="SPKJ01000003">
    <property type="protein sequence ID" value="MYZ46457.1"/>
    <property type="molecule type" value="Genomic_DNA"/>
</dbReference>
<dbReference type="NCBIfam" id="TIGR01558">
    <property type="entry name" value="sm_term_P27"/>
    <property type="match status" value="1"/>
</dbReference>
<feature type="region of interest" description="Disordered" evidence="1">
    <location>
        <begin position="97"/>
        <end position="126"/>
    </location>
</feature>
<protein>
    <submittedName>
        <fullName evidence="2">Phage terminase small subunit P27 family</fullName>
    </submittedName>
</protein>
<gene>
    <name evidence="2" type="ORF">E4O86_01815</name>
</gene>
<name>A0A964T1W5_9HYPH</name>
<dbReference type="Pfam" id="PF05119">
    <property type="entry name" value="Terminase_4"/>
    <property type="match status" value="1"/>
</dbReference>
<feature type="compositionally biased region" description="Acidic residues" evidence="1">
    <location>
        <begin position="115"/>
        <end position="126"/>
    </location>
</feature>
<evidence type="ECO:0000256" key="1">
    <source>
        <dbReference type="SAM" id="MobiDB-lite"/>
    </source>
</evidence>
<dbReference type="InterPro" id="IPR006448">
    <property type="entry name" value="Phage_term_ssu_P27"/>
</dbReference>
<keyword evidence="3" id="KW-1185">Reference proteome</keyword>
<accession>A0A964T1W5</accession>
<dbReference type="OrthoDB" id="7843333at2"/>
<organism evidence="2 3">
    <name type="scientific">Propylenella binzhouense</name>
    <dbReference type="NCBI Taxonomy" id="2555902"/>
    <lineage>
        <taxon>Bacteria</taxon>
        <taxon>Pseudomonadati</taxon>
        <taxon>Pseudomonadota</taxon>
        <taxon>Alphaproteobacteria</taxon>
        <taxon>Hyphomicrobiales</taxon>
        <taxon>Propylenellaceae</taxon>
        <taxon>Propylenella</taxon>
    </lineage>
</organism>
<dbReference type="Proteomes" id="UP000773614">
    <property type="component" value="Unassembled WGS sequence"/>
</dbReference>
<sequence length="126" mass="13988">MKGRKPASIVSDRDALASAPRPPTWLSKDAKAEWKRIMPLLIERRVITDADMGSVENYCVSIGRVREIERMIRAAGTVDPALFRMQDKATQTARQLAAELGLTPVSRSRPSVRNDDDDDDLSPLAL</sequence>
<comment type="caution">
    <text evidence="2">The sequence shown here is derived from an EMBL/GenBank/DDBJ whole genome shotgun (WGS) entry which is preliminary data.</text>
</comment>
<proteinExistence type="predicted"/>
<feature type="region of interest" description="Disordered" evidence="1">
    <location>
        <begin position="1"/>
        <end position="22"/>
    </location>
</feature>
<evidence type="ECO:0000313" key="2">
    <source>
        <dbReference type="EMBL" id="MYZ46457.1"/>
    </source>
</evidence>
<evidence type="ECO:0000313" key="3">
    <source>
        <dbReference type="Proteomes" id="UP000773614"/>
    </source>
</evidence>